<dbReference type="RefSeq" id="WP_160175838.1">
    <property type="nucleotide sequence ID" value="NZ_JACHBQ010000001.1"/>
</dbReference>
<dbReference type="EMBL" id="JACHBQ010000001">
    <property type="protein sequence ID" value="MBB5642728.1"/>
    <property type="molecule type" value="Genomic_DNA"/>
</dbReference>
<dbReference type="OrthoDB" id="70840at2"/>
<sequence>MQFSLVRLTSPEAAPLLAGLRLEYDARYGEGAGDSVDEIGASEFDAPHGGFLVLRDGEHTVAGGGIHRYSADTAEIKRMWTNPNYRRQGHATIVLAQLERLARDLGFARVRLETGYAQPEALALYRSLGYTDIGNYGVYEGAYGFERTLTAPADMLRTDAVASVLA</sequence>
<keyword evidence="1 4" id="KW-0808">Transferase</keyword>
<dbReference type="InterPro" id="IPR050832">
    <property type="entry name" value="Bact_Acetyltransf"/>
</dbReference>
<evidence type="ECO:0000259" key="3">
    <source>
        <dbReference type="PROSITE" id="PS51186"/>
    </source>
</evidence>
<name>A0A7W9E4Z1_9MICO</name>
<accession>A0A7W9E4Z1</accession>
<protein>
    <submittedName>
        <fullName evidence="4">GNAT superfamily N-acetyltransferase</fullName>
    </submittedName>
</protein>
<dbReference type="PANTHER" id="PTHR43877">
    <property type="entry name" value="AMINOALKYLPHOSPHONATE N-ACETYLTRANSFERASE-RELATED-RELATED"/>
    <property type="match status" value="1"/>
</dbReference>
<organism evidence="4 5">
    <name type="scientific">Cryobacterium roopkundense</name>
    <dbReference type="NCBI Taxonomy" id="1001240"/>
    <lineage>
        <taxon>Bacteria</taxon>
        <taxon>Bacillati</taxon>
        <taxon>Actinomycetota</taxon>
        <taxon>Actinomycetes</taxon>
        <taxon>Micrococcales</taxon>
        <taxon>Microbacteriaceae</taxon>
        <taxon>Cryobacterium</taxon>
    </lineage>
</organism>
<feature type="domain" description="N-acetyltransferase" evidence="3">
    <location>
        <begin position="4"/>
        <end position="150"/>
    </location>
</feature>
<evidence type="ECO:0000256" key="1">
    <source>
        <dbReference type="ARBA" id="ARBA00022679"/>
    </source>
</evidence>
<reference evidence="4 5" key="1">
    <citation type="submission" date="2020-08" db="EMBL/GenBank/DDBJ databases">
        <title>Sequencing the genomes of 1000 actinobacteria strains.</title>
        <authorList>
            <person name="Klenk H.-P."/>
        </authorList>
    </citation>
    <scope>NUCLEOTIDE SEQUENCE [LARGE SCALE GENOMIC DNA]</scope>
    <source>
        <strain evidence="4 5">DSM 21065</strain>
    </source>
</reference>
<evidence type="ECO:0000313" key="5">
    <source>
        <dbReference type="Proteomes" id="UP000561726"/>
    </source>
</evidence>
<dbReference type="InterPro" id="IPR000182">
    <property type="entry name" value="GNAT_dom"/>
</dbReference>
<evidence type="ECO:0000313" key="4">
    <source>
        <dbReference type="EMBL" id="MBB5642728.1"/>
    </source>
</evidence>
<dbReference type="CDD" id="cd04301">
    <property type="entry name" value="NAT_SF"/>
    <property type="match status" value="1"/>
</dbReference>
<dbReference type="SUPFAM" id="SSF55729">
    <property type="entry name" value="Acyl-CoA N-acyltransferases (Nat)"/>
    <property type="match status" value="1"/>
</dbReference>
<dbReference type="PROSITE" id="PS51186">
    <property type="entry name" value="GNAT"/>
    <property type="match status" value="1"/>
</dbReference>
<dbReference type="Gene3D" id="3.40.630.30">
    <property type="match status" value="1"/>
</dbReference>
<evidence type="ECO:0000256" key="2">
    <source>
        <dbReference type="ARBA" id="ARBA00023315"/>
    </source>
</evidence>
<gene>
    <name evidence="4" type="ORF">BJ997_003276</name>
</gene>
<dbReference type="Proteomes" id="UP000561726">
    <property type="component" value="Unassembled WGS sequence"/>
</dbReference>
<dbReference type="Pfam" id="PF00583">
    <property type="entry name" value="Acetyltransf_1"/>
    <property type="match status" value="1"/>
</dbReference>
<dbReference type="AlphaFoldDB" id="A0A7W9E4Z1"/>
<keyword evidence="2" id="KW-0012">Acyltransferase</keyword>
<proteinExistence type="predicted"/>
<dbReference type="PANTHER" id="PTHR43877:SF2">
    <property type="entry name" value="AMINOALKYLPHOSPHONATE N-ACETYLTRANSFERASE-RELATED"/>
    <property type="match status" value="1"/>
</dbReference>
<dbReference type="GO" id="GO:0016747">
    <property type="term" value="F:acyltransferase activity, transferring groups other than amino-acyl groups"/>
    <property type="evidence" value="ECO:0007669"/>
    <property type="project" value="InterPro"/>
</dbReference>
<dbReference type="InterPro" id="IPR016181">
    <property type="entry name" value="Acyl_CoA_acyltransferase"/>
</dbReference>
<comment type="caution">
    <text evidence="4">The sequence shown here is derived from an EMBL/GenBank/DDBJ whole genome shotgun (WGS) entry which is preliminary data.</text>
</comment>